<sequence length="452" mass="49716">MEDSFILKNVSIFTGDDWIDSGCIAVRNGIINYVGRGDPPARIVPEGTAVLSLPRRSVIPGLIDSRVHCQEGNIECLEQSLRFGVTTVCDMYGDPQYLNLLTQQAQDPVNKDKYADFKCAGIAASIESEWPGTELQLSPENKPVSLEFRAESLKAVTHQEMTAWQSSVPEDILPKLKSAEDAEHYVREQVVKFNASYIKIMHGIGDDVDVEFTEPRCEVQNAVVDAAHRRGLIVLGHALSYSAAMDLLSNGVDGLTNIFIDRSTSRDWIELLKRNKGHLCPTLSFYIFRTLQGDDIEELFASDPFSERLLFDKSSQRNVSLGSKPEDAAFANAVRNVQEAYKAGVPFVIGSASTGREIGPAYGLGVHIEMYLLSKAVGMTPMEVLKSATSEVADRFGFHDRGRVAVGKKADLVLVEGDVREAIADPNCRCLPVSCVWREGVSSIIYQRLAGP</sequence>
<dbReference type="Gene3D" id="3.40.50.10910">
    <property type="entry name" value="Amidohydrolase"/>
    <property type="match status" value="1"/>
</dbReference>
<dbReference type="PANTHER" id="PTHR43135">
    <property type="entry name" value="ALPHA-D-RIBOSE 1-METHYLPHOSPHONATE 5-TRIPHOSPHATE DIPHOSPHATASE"/>
    <property type="match status" value="1"/>
</dbReference>
<dbReference type="STRING" id="253628.A0A0D1YLM7"/>
<dbReference type="InterPro" id="IPR032466">
    <property type="entry name" value="Metal_Hydrolase"/>
</dbReference>
<organism evidence="2 3">
    <name type="scientific">Verruconis gallopava</name>
    <dbReference type="NCBI Taxonomy" id="253628"/>
    <lineage>
        <taxon>Eukaryota</taxon>
        <taxon>Fungi</taxon>
        <taxon>Dikarya</taxon>
        <taxon>Ascomycota</taxon>
        <taxon>Pezizomycotina</taxon>
        <taxon>Dothideomycetes</taxon>
        <taxon>Pleosporomycetidae</taxon>
        <taxon>Venturiales</taxon>
        <taxon>Sympoventuriaceae</taxon>
        <taxon>Verruconis</taxon>
    </lineage>
</organism>
<dbReference type="Gene3D" id="2.30.40.10">
    <property type="entry name" value="Urease, subunit C, domain 1"/>
    <property type="match status" value="1"/>
</dbReference>
<evidence type="ECO:0000313" key="2">
    <source>
        <dbReference type="EMBL" id="KIW01747.1"/>
    </source>
</evidence>
<dbReference type="InterPro" id="IPR006680">
    <property type="entry name" value="Amidohydro-rel"/>
</dbReference>
<dbReference type="InterPro" id="IPR051781">
    <property type="entry name" value="Metallo-dep_Hydrolase"/>
</dbReference>
<dbReference type="OrthoDB" id="5595695at2759"/>
<dbReference type="InterPro" id="IPR011059">
    <property type="entry name" value="Metal-dep_hydrolase_composite"/>
</dbReference>
<dbReference type="Gene3D" id="1.20.58.520">
    <property type="entry name" value="Amidohydrolase"/>
    <property type="match status" value="1"/>
</dbReference>
<dbReference type="InParanoid" id="A0A0D1YLM7"/>
<dbReference type="AlphaFoldDB" id="A0A0D1YLM7"/>
<dbReference type="Pfam" id="PF01979">
    <property type="entry name" value="Amidohydro_1"/>
    <property type="match status" value="1"/>
</dbReference>
<proteinExistence type="predicted"/>
<feature type="domain" description="Amidohydrolase-related" evidence="1">
    <location>
        <begin position="58"/>
        <end position="424"/>
    </location>
</feature>
<dbReference type="PANTHER" id="PTHR43135:SF3">
    <property type="entry name" value="ALPHA-D-RIBOSE 1-METHYLPHOSPHONATE 5-TRIPHOSPHATE DIPHOSPHATASE"/>
    <property type="match status" value="1"/>
</dbReference>
<dbReference type="HOGENOM" id="CLU_023620_6_0_1"/>
<dbReference type="Proteomes" id="UP000053259">
    <property type="component" value="Unassembled WGS sequence"/>
</dbReference>
<dbReference type="SUPFAM" id="SSF51338">
    <property type="entry name" value="Composite domain of metallo-dependent hydrolases"/>
    <property type="match status" value="1"/>
</dbReference>
<dbReference type="GO" id="GO:0016810">
    <property type="term" value="F:hydrolase activity, acting on carbon-nitrogen (but not peptide) bonds"/>
    <property type="evidence" value="ECO:0007669"/>
    <property type="project" value="InterPro"/>
</dbReference>
<accession>A0A0D1YLM7</accession>
<evidence type="ECO:0000259" key="1">
    <source>
        <dbReference type="Pfam" id="PF01979"/>
    </source>
</evidence>
<keyword evidence="3" id="KW-1185">Reference proteome</keyword>
<dbReference type="EMBL" id="KN847553">
    <property type="protein sequence ID" value="KIW01747.1"/>
    <property type="molecule type" value="Genomic_DNA"/>
</dbReference>
<dbReference type="Gene3D" id="3.30.110.90">
    <property type="entry name" value="Amidohydrolase"/>
    <property type="match status" value="1"/>
</dbReference>
<dbReference type="RefSeq" id="XP_016211616.1">
    <property type="nucleotide sequence ID" value="XM_016360630.1"/>
</dbReference>
<reference evidence="2 3" key="1">
    <citation type="submission" date="2015-01" db="EMBL/GenBank/DDBJ databases">
        <title>The Genome Sequence of Ochroconis gallopava CBS43764.</title>
        <authorList>
            <consortium name="The Broad Institute Genomics Platform"/>
            <person name="Cuomo C."/>
            <person name="de Hoog S."/>
            <person name="Gorbushina A."/>
            <person name="Stielow B."/>
            <person name="Teixiera M."/>
            <person name="Abouelleil A."/>
            <person name="Chapman S.B."/>
            <person name="Priest M."/>
            <person name="Young S.K."/>
            <person name="Wortman J."/>
            <person name="Nusbaum C."/>
            <person name="Birren B."/>
        </authorList>
    </citation>
    <scope>NUCLEOTIDE SEQUENCE [LARGE SCALE GENOMIC DNA]</scope>
    <source>
        <strain evidence="2 3">CBS 43764</strain>
    </source>
</reference>
<gene>
    <name evidence="2" type="ORF">PV09_06923</name>
</gene>
<dbReference type="SUPFAM" id="SSF51556">
    <property type="entry name" value="Metallo-dependent hydrolases"/>
    <property type="match status" value="1"/>
</dbReference>
<protein>
    <recommendedName>
        <fullName evidence="1">Amidohydrolase-related domain-containing protein</fullName>
    </recommendedName>
</protein>
<dbReference type="GeneID" id="27314896"/>
<evidence type="ECO:0000313" key="3">
    <source>
        <dbReference type="Proteomes" id="UP000053259"/>
    </source>
</evidence>
<dbReference type="VEuPathDB" id="FungiDB:PV09_06923"/>
<name>A0A0D1YLM7_9PEZI</name>